<evidence type="ECO:0000313" key="2">
    <source>
        <dbReference type="EMBL" id="SHJ85547.1"/>
    </source>
</evidence>
<feature type="transmembrane region" description="Helical" evidence="1">
    <location>
        <begin position="33"/>
        <end position="51"/>
    </location>
</feature>
<proteinExistence type="predicted"/>
<keyword evidence="1" id="KW-0812">Transmembrane</keyword>
<keyword evidence="1" id="KW-0472">Membrane</keyword>
<organism evidence="2 3">
    <name type="scientific">Anaerotignum lactatifermentans DSM 14214</name>
    <dbReference type="NCBI Taxonomy" id="1121323"/>
    <lineage>
        <taxon>Bacteria</taxon>
        <taxon>Bacillati</taxon>
        <taxon>Bacillota</taxon>
        <taxon>Clostridia</taxon>
        <taxon>Lachnospirales</taxon>
        <taxon>Anaerotignaceae</taxon>
        <taxon>Anaerotignum</taxon>
    </lineage>
</organism>
<dbReference type="GeneID" id="78175924"/>
<gene>
    <name evidence="2" type="ORF">SAMN02745138_00658</name>
</gene>
<dbReference type="AlphaFoldDB" id="A0A1M6MQ10"/>
<reference evidence="2 3" key="1">
    <citation type="submission" date="2016-11" db="EMBL/GenBank/DDBJ databases">
        <authorList>
            <person name="Jaros S."/>
            <person name="Januszkiewicz K."/>
            <person name="Wedrychowicz H."/>
        </authorList>
    </citation>
    <scope>NUCLEOTIDE SEQUENCE [LARGE SCALE GENOMIC DNA]</scope>
    <source>
        <strain evidence="2 3">DSM 14214</strain>
    </source>
</reference>
<keyword evidence="1" id="KW-1133">Transmembrane helix</keyword>
<dbReference type="EMBL" id="FRAH01000007">
    <property type="protein sequence ID" value="SHJ85547.1"/>
    <property type="molecule type" value="Genomic_DNA"/>
</dbReference>
<sequence>MEREHRRHYRVAMRQLEETPAEGMYVTREEARGYAILTAALGALLFLMILFKGRKK</sequence>
<name>A0A1M6MQ10_9FIRM</name>
<dbReference type="OrthoDB" id="9877645at2"/>
<dbReference type="RefSeq" id="WP_159432856.1">
    <property type="nucleotide sequence ID" value="NZ_FRAH01000007.1"/>
</dbReference>
<accession>A0A1M6MQ10</accession>
<keyword evidence="3" id="KW-1185">Reference proteome</keyword>
<dbReference type="Proteomes" id="UP000183975">
    <property type="component" value="Unassembled WGS sequence"/>
</dbReference>
<protein>
    <submittedName>
        <fullName evidence="2">Uncharacterized protein</fullName>
    </submittedName>
</protein>
<evidence type="ECO:0000256" key="1">
    <source>
        <dbReference type="SAM" id="Phobius"/>
    </source>
</evidence>
<evidence type="ECO:0000313" key="3">
    <source>
        <dbReference type="Proteomes" id="UP000183975"/>
    </source>
</evidence>